<evidence type="ECO:0000313" key="4">
    <source>
        <dbReference type="Proteomes" id="UP000422221"/>
    </source>
</evidence>
<accession>A0A7J4XD23</accession>
<dbReference type="AlphaFoldDB" id="A0A7J4XD23"/>
<dbReference type="PANTHER" id="PTHR34220">
    <property type="entry name" value="SENSOR HISTIDINE KINASE YPDA"/>
    <property type="match status" value="1"/>
</dbReference>
<dbReference type="RefSeq" id="WP_130059153.1">
    <property type="nucleotide sequence ID" value="NZ_JADNPJ010000006.1"/>
</dbReference>
<dbReference type="EMBL" id="VWMK01000030">
    <property type="protein sequence ID" value="KAA3757845.1"/>
    <property type="molecule type" value="Genomic_DNA"/>
</dbReference>
<keyword evidence="1" id="KW-1133">Transmembrane helix</keyword>
<dbReference type="GO" id="GO:0000155">
    <property type="term" value="F:phosphorelay sensor kinase activity"/>
    <property type="evidence" value="ECO:0007669"/>
    <property type="project" value="InterPro"/>
</dbReference>
<dbReference type="PANTHER" id="PTHR34220:SF7">
    <property type="entry name" value="SENSOR HISTIDINE KINASE YPDA"/>
    <property type="match status" value="1"/>
</dbReference>
<dbReference type="GO" id="GO:0016020">
    <property type="term" value="C:membrane"/>
    <property type="evidence" value="ECO:0007669"/>
    <property type="project" value="InterPro"/>
</dbReference>
<proteinExistence type="predicted"/>
<gene>
    <name evidence="3" type="ORF">F3F73_21410</name>
</gene>
<sequence>MKVDLIKNDKLVIIPFWILIFFIFWLQVLPQVKSIWESILFSVLLVLTICPIANYLSGSLLLKAMKQKGVKLFMFQFSFFSLLIGFAFLAYINLFFWLENSGVFPSGSEYFDVTDLAPYAFFIPLSSGIIINITICGLRFFLEYIKSQKILVEYQLRTLQHQVTPHFMFNVLNHIHILMQTDVDLASDLLIKYSEILRYQLYNGDKQKVTLEQDIQFLKDFIAVEEIRWGDKLVVTSSWKIEQPQKEIPALLFITFIENAFKHVSKSDFEKGYIDIDFRQEGDTLCLKIENSKSTFPGKKINTGGLGLKNIKERLEILYFGCYNLTIEETDAVYRTKLIINI</sequence>
<evidence type="ECO:0000313" key="3">
    <source>
        <dbReference type="EMBL" id="KAA3757845.1"/>
    </source>
</evidence>
<dbReference type="Pfam" id="PF06580">
    <property type="entry name" value="His_kinase"/>
    <property type="match status" value="1"/>
</dbReference>
<keyword evidence="1" id="KW-0812">Transmembrane</keyword>
<dbReference type="InterPro" id="IPR036890">
    <property type="entry name" value="HATPase_C_sf"/>
</dbReference>
<dbReference type="InterPro" id="IPR050640">
    <property type="entry name" value="Bact_2-comp_sensor_kinase"/>
</dbReference>
<feature type="transmembrane region" description="Helical" evidence="1">
    <location>
        <begin position="77"/>
        <end position="98"/>
    </location>
</feature>
<feature type="transmembrane region" description="Helical" evidence="1">
    <location>
        <begin position="35"/>
        <end position="56"/>
    </location>
</feature>
<keyword evidence="1" id="KW-0472">Membrane</keyword>
<reference evidence="3 4" key="1">
    <citation type="journal article" date="2019" name="Nat. Med.">
        <title>A library of human gut bacterial isolates paired with longitudinal multiomics data enables mechanistic microbiome research.</title>
        <authorList>
            <person name="Poyet M."/>
            <person name="Groussin M."/>
            <person name="Gibbons S.M."/>
            <person name="Avila-Pacheco J."/>
            <person name="Jiang X."/>
            <person name="Kearney S.M."/>
            <person name="Perrotta A.R."/>
            <person name="Berdy B."/>
            <person name="Zhao S."/>
            <person name="Lieberman T.D."/>
            <person name="Swanson P.K."/>
            <person name="Smith M."/>
            <person name="Roesemann S."/>
            <person name="Alexander J.E."/>
            <person name="Rich S.A."/>
            <person name="Livny J."/>
            <person name="Vlamakis H."/>
            <person name="Clish C."/>
            <person name="Bullock K."/>
            <person name="Deik A."/>
            <person name="Scott J."/>
            <person name="Pierce K.A."/>
            <person name="Xavier R.J."/>
            <person name="Alm E.J."/>
        </authorList>
    </citation>
    <scope>NUCLEOTIDE SEQUENCE [LARGE SCALE GENOMIC DNA]</scope>
    <source>
        <strain evidence="3 4">BIOML-A10</strain>
    </source>
</reference>
<comment type="caution">
    <text evidence="3">The sequence shown here is derived from an EMBL/GenBank/DDBJ whole genome shotgun (WGS) entry which is preliminary data.</text>
</comment>
<feature type="domain" description="Signal transduction histidine kinase internal region" evidence="2">
    <location>
        <begin position="155"/>
        <end position="233"/>
    </location>
</feature>
<feature type="transmembrane region" description="Helical" evidence="1">
    <location>
        <begin position="118"/>
        <end position="142"/>
    </location>
</feature>
<feature type="transmembrane region" description="Helical" evidence="1">
    <location>
        <begin position="12"/>
        <end position="29"/>
    </location>
</feature>
<name>A0A7J4XD23_9BACE</name>
<evidence type="ECO:0000259" key="2">
    <source>
        <dbReference type="Pfam" id="PF06580"/>
    </source>
</evidence>
<dbReference type="Proteomes" id="UP000422221">
    <property type="component" value="Unassembled WGS sequence"/>
</dbReference>
<evidence type="ECO:0000256" key="1">
    <source>
        <dbReference type="SAM" id="Phobius"/>
    </source>
</evidence>
<dbReference type="Gene3D" id="3.30.565.10">
    <property type="entry name" value="Histidine kinase-like ATPase, C-terminal domain"/>
    <property type="match status" value="1"/>
</dbReference>
<dbReference type="InterPro" id="IPR010559">
    <property type="entry name" value="Sig_transdc_His_kin_internal"/>
</dbReference>
<protein>
    <submittedName>
        <fullName evidence="3">GHKL domain-containing protein</fullName>
    </submittedName>
</protein>
<organism evidence="3 4">
    <name type="scientific">Bacteroides salyersiae</name>
    <dbReference type="NCBI Taxonomy" id="291644"/>
    <lineage>
        <taxon>Bacteria</taxon>
        <taxon>Pseudomonadati</taxon>
        <taxon>Bacteroidota</taxon>
        <taxon>Bacteroidia</taxon>
        <taxon>Bacteroidales</taxon>
        <taxon>Bacteroidaceae</taxon>
        <taxon>Bacteroides</taxon>
    </lineage>
</organism>